<evidence type="ECO:0000256" key="2">
    <source>
        <dbReference type="ARBA" id="ARBA00005182"/>
    </source>
</evidence>
<keyword evidence="9 14" id="KW-1133">Transmembrane helix</keyword>
<name>A0A8J2VL46_9RHOB</name>
<evidence type="ECO:0000256" key="8">
    <source>
        <dbReference type="ARBA" id="ARBA00022841"/>
    </source>
</evidence>
<evidence type="ECO:0000256" key="11">
    <source>
        <dbReference type="ARBA" id="ARBA00023315"/>
    </source>
</evidence>
<dbReference type="InterPro" id="IPR004299">
    <property type="entry name" value="MBOAT_fam"/>
</dbReference>
<accession>A0A8J2VL46</accession>
<dbReference type="PANTHER" id="PTHR13285">
    <property type="entry name" value="ACYLTRANSFERASE"/>
    <property type="match status" value="1"/>
</dbReference>
<evidence type="ECO:0000313" key="16">
    <source>
        <dbReference type="Proteomes" id="UP000602745"/>
    </source>
</evidence>
<evidence type="ECO:0000313" key="15">
    <source>
        <dbReference type="EMBL" id="GGE35298.1"/>
    </source>
</evidence>
<dbReference type="EMBL" id="BMCP01000001">
    <property type="protein sequence ID" value="GGE35298.1"/>
    <property type="molecule type" value="Genomic_DNA"/>
</dbReference>
<organism evidence="15 16">
    <name type="scientific">Agaricicola taiwanensis</name>
    <dbReference type="NCBI Taxonomy" id="591372"/>
    <lineage>
        <taxon>Bacteria</taxon>
        <taxon>Pseudomonadati</taxon>
        <taxon>Pseudomonadota</taxon>
        <taxon>Alphaproteobacteria</taxon>
        <taxon>Rhodobacterales</taxon>
        <taxon>Paracoccaceae</taxon>
        <taxon>Agaricicola</taxon>
    </lineage>
</organism>
<feature type="transmembrane region" description="Helical" evidence="14">
    <location>
        <begin position="173"/>
        <end position="192"/>
    </location>
</feature>
<feature type="transmembrane region" description="Helical" evidence="14">
    <location>
        <begin position="291"/>
        <end position="308"/>
    </location>
</feature>
<evidence type="ECO:0000256" key="9">
    <source>
        <dbReference type="ARBA" id="ARBA00022989"/>
    </source>
</evidence>
<feature type="transmembrane region" description="Helical" evidence="14">
    <location>
        <begin position="34"/>
        <end position="56"/>
    </location>
</feature>
<dbReference type="PANTHER" id="PTHR13285:SF23">
    <property type="entry name" value="TEICHOIC ACID D-ALANYLTRANSFERASE"/>
    <property type="match status" value="1"/>
</dbReference>
<evidence type="ECO:0000256" key="14">
    <source>
        <dbReference type="SAM" id="Phobius"/>
    </source>
</evidence>
<proteinExistence type="inferred from homology"/>
<dbReference type="GO" id="GO:0005886">
    <property type="term" value="C:plasma membrane"/>
    <property type="evidence" value="ECO:0007669"/>
    <property type="project" value="UniProtKB-SubCell"/>
</dbReference>
<dbReference type="GO" id="GO:0016746">
    <property type="term" value="F:acyltransferase activity"/>
    <property type="evidence" value="ECO:0007669"/>
    <property type="project" value="UniProtKB-KW"/>
</dbReference>
<comment type="caution">
    <text evidence="15">The sequence shown here is derived from an EMBL/GenBank/DDBJ whole genome shotgun (WGS) entry which is preliminary data.</text>
</comment>
<comment type="similarity">
    <text evidence="3 13">Belongs to the membrane-bound acyltransferase family.</text>
</comment>
<feature type="transmembrane region" description="Helical" evidence="14">
    <location>
        <begin position="68"/>
        <end position="85"/>
    </location>
</feature>
<evidence type="ECO:0000256" key="12">
    <source>
        <dbReference type="ARBA" id="ARBA00031030"/>
    </source>
</evidence>
<comment type="pathway">
    <text evidence="2">Glycan biosynthesis; alginate biosynthesis.</text>
</comment>
<comment type="subcellular location">
    <subcellularLocation>
        <location evidence="1">Cell membrane</location>
        <topology evidence="1">Multi-pass membrane protein</topology>
    </subcellularLocation>
</comment>
<evidence type="ECO:0000256" key="3">
    <source>
        <dbReference type="ARBA" id="ARBA00010323"/>
    </source>
</evidence>
<feature type="transmembrane region" description="Helical" evidence="14">
    <location>
        <begin position="426"/>
        <end position="445"/>
    </location>
</feature>
<dbReference type="PIRSF" id="PIRSF016636">
    <property type="entry name" value="AlgI_DltB"/>
    <property type="match status" value="1"/>
</dbReference>
<feature type="transmembrane region" description="Helical" evidence="14">
    <location>
        <begin position="387"/>
        <end position="405"/>
    </location>
</feature>
<gene>
    <name evidence="15" type="ORF">GCM10007276_11010</name>
</gene>
<keyword evidence="7 14" id="KW-0812">Transmembrane</keyword>
<evidence type="ECO:0000256" key="13">
    <source>
        <dbReference type="PIRNR" id="PIRNR016636"/>
    </source>
</evidence>
<dbReference type="InterPro" id="IPR024194">
    <property type="entry name" value="Ac/AlaTfrase_AlgI/DltB"/>
</dbReference>
<dbReference type="PIRSF" id="PIRSF500217">
    <property type="entry name" value="AlgI"/>
    <property type="match status" value="1"/>
</dbReference>
<keyword evidence="16" id="KW-1185">Reference proteome</keyword>
<keyword evidence="8" id="KW-0016">Alginate biosynthesis</keyword>
<evidence type="ECO:0000256" key="6">
    <source>
        <dbReference type="ARBA" id="ARBA00022679"/>
    </source>
</evidence>
<sequence>MSYDTFYFAAFLAVTFCLFQLLPWKGWVLLVASAVFYSVAGLHDSLLAAAIILANYGFQFAVIQRKAFLWPVLAVNFGCLAYFKYRAFFAHAAGLDLFSGGIIIPLGISFYIFQLSAFVIDLAHGKAEPFRSLAKFTLFKLFFGQLVAGPIMRWSRFGPQIDRLFDKGRARPQLISLGLGLCVLGLFKKIILADSLAPIVDSIFSQGPSDPATAWLGAWLFGFQIYLDFSAYSEMALGLGFLFGLRLAINFRQPYLVRNPLQFWRHWHITLSRWIQDYLYIPLGGRSGSPLRQGAVLVLVMSLAGLWHGPNWTFIAWGLGWALLTVTWRFGGSLLARLGPFEWALTLALVMILWVFFRASDLREAVLFIATMFGGAPSGDYTLPSAYFDRLLILTGASGLLALHAGERWLFSAAQVRRMIRFDGPFLRALLLGLALLLVMVPKTAGNPFIYFRF</sequence>
<keyword evidence="11 13" id="KW-0012">Acyltransferase</keyword>
<evidence type="ECO:0000256" key="10">
    <source>
        <dbReference type="ARBA" id="ARBA00023136"/>
    </source>
</evidence>
<reference evidence="15" key="2">
    <citation type="submission" date="2020-09" db="EMBL/GenBank/DDBJ databases">
        <authorList>
            <person name="Sun Q."/>
            <person name="Sedlacek I."/>
        </authorList>
    </citation>
    <scope>NUCLEOTIDE SEQUENCE</scope>
    <source>
        <strain evidence="15">CCM 7684</strain>
    </source>
</reference>
<dbReference type="Pfam" id="PF03062">
    <property type="entry name" value="MBOAT"/>
    <property type="match status" value="1"/>
</dbReference>
<keyword evidence="5 13" id="KW-1003">Cell membrane</keyword>
<dbReference type="RefSeq" id="WP_188408660.1">
    <property type="nucleotide sequence ID" value="NZ_BMCP01000001.1"/>
</dbReference>
<evidence type="ECO:0000256" key="1">
    <source>
        <dbReference type="ARBA" id="ARBA00004651"/>
    </source>
</evidence>
<reference evidence="15" key="1">
    <citation type="journal article" date="2014" name="Int. J. Syst. Evol. Microbiol.">
        <title>Complete genome sequence of Corynebacterium casei LMG S-19264T (=DSM 44701T), isolated from a smear-ripened cheese.</title>
        <authorList>
            <consortium name="US DOE Joint Genome Institute (JGI-PGF)"/>
            <person name="Walter F."/>
            <person name="Albersmeier A."/>
            <person name="Kalinowski J."/>
            <person name="Ruckert C."/>
        </authorList>
    </citation>
    <scope>NUCLEOTIDE SEQUENCE</scope>
    <source>
        <strain evidence="15">CCM 7684</strain>
    </source>
</reference>
<dbReference type="GO" id="GO:0042121">
    <property type="term" value="P:alginic acid biosynthetic process"/>
    <property type="evidence" value="ECO:0007669"/>
    <property type="project" value="UniProtKB-KW"/>
</dbReference>
<feature type="transmembrane region" description="Helical" evidence="14">
    <location>
        <begin position="6"/>
        <end position="22"/>
    </location>
</feature>
<feature type="transmembrane region" description="Helical" evidence="14">
    <location>
        <begin position="97"/>
        <end position="120"/>
    </location>
</feature>
<evidence type="ECO:0000256" key="5">
    <source>
        <dbReference type="ARBA" id="ARBA00022475"/>
    </source>
</evidence>
<feature type="transmembrane region" description="Helical" evidence="14">
    <location>
        <begin position="338"/>
        <end position="357"/>
    </location>
</feature>
<dbReference type="AlphaFoldDB" id="A0A8J2VL46"/>
<feature type="transmembrane region" description="Helical" evidence="14">
    <location>
        <begin position="229"/>
        <end position="249"/>
    </location>
</feature>
<evidence type="ECO:0000256" key="7">
    <source>
        <dbReference type="ARBA" id="ARBA00022692"/>
    </source>
</evidence>
<protein>
    <recommendedName>
        <fullName evidence="4">Probable alginate O-acetylase AlgI</fullName>
    </recommendedName>
    <alternativeName>
        <fullName evidence="12">Alginate biosynthesis protein AlgI</fullName>
    </alternativeName>
</protein>
<keyword evidence="6 13" id="KW-0808">Transferase</keyword>
<dbReference type="InterPro" id="IPR051085">
    <property type="entry name" value="MB_O-acyltransferase"/>
</dbReference>
<dbReference type="InterPro" id="IPR028362">
    <property type="entry name" value="AlgI"/>
</dbReference>
<dbReference type="Proteomes" id="UP000602745">
    <property type="component" value="Unassembled WGS sequence"/>
</dbReference>
<keyword evidence="10 13" id="KW-0472">Membrane</keyword>
<evidence type="ECO:0000256" key="4">
    <source>
        <dbReference type="ARBA" id="ARBA00016084"/>
    </source>
</evidence>